<comment type="caution">
    <text evidence="3">The sequence shown here is derived from an EMBL/GenBank/DDBJ whole genome shotgun (WGS) entry which is preliminary data.</text>
</comment>
<dbReference type="STRING" id="41688.A0A2N3NBH4"/>
<feature type="region of interest" description="Disordered" evidence="2">
    <location>
        <begin position="374"/>
        <end position="395"/>
    </location>
</feature>
<evidence type="ECO:0000313" key="3">
    <source>
        <dbReference type="EMBL" id="PKS09783.1"/>
    </source>
</evidence>
<keyword evidence="1" id="KW-0175">Coiled coil</keyword>
<sequence length="549" mass="60053">MGRKIKKRNLSLTSATGADTPAFAVIEEQPIKARAPQPDGLDDPFNPFAKETLAQIPSEKPAGRKSFASSIRDFSSRNLPFLPQKPTRSHRLRISSPTNFRHVYSHSGQYSDHFSSTRLPPTFGIPRQEDEYQQQEDSYRPLQLVTTGVRLSPILPNFEPNDRVVTPPPAAKLRDDREDEIDGFNLKRSRSSLSFHVPRRRAMGGSSQSSTPLYGSPQMAERQRSASSPSPPEVPPKSRARAYTAPAADKVDTLKERIAEAMMERDRLQEMIDDVIERQSIYLGSRPSTAHSMRTQILASAESVPAIPALPPMAPSFAERLNPDLNRSATRLPGVPTQTFAPTPTRVVPHATATTFQFSELAPAPLHVVPFQAPPTPPRSRASDRPIQPPLPLVLRPPLRKKKSFSRVSTWLFPNAGQEHHQRGLSVDSITNVPRPVRNTEGFYQCVSPPGTSESRRLSTDSTTVTTWASEDEEETVPTTLSPCQSPAVMLAGAGLDGSSGLLAVPRGQEQPQRLDRMTTFGGRSGRSEVSNGSGISGASTATVVGVAY</sequence>
<dbReference type="VEuPathDB" id="FungiDB:jhhlp_004404"/>
<feature type="compositionally biased region" description="Polar residues" evidence="2">
    <location>
        <begin position="460"/>
        <end position="469"/>
    </location>
</feature>
<dbReference type="AlphaFoldDB" id="A0A2N3NBH4"/>
<name>A0A2N3NBH4_9PEZI</name>
<protein>
    <submittedName>
        <fullName evidence="3">Uncharacterized protein</fullName>
    </submittedName>
</protein>
<gene>
    <name evidence="3" type="ORF">jhhlp_004404</name>
</gene>
<feature type="region of interest" description="Disordered" evidence="2">
    <location>
        <begin position="30"/>
        <end position="69"/>
    </location>
</feature>
<reference evidence="3 4" key="1">
    <citation type="journal article" date="2017" name="G3 (Bethesda)">
        <title>First Draft Genome Sequence of the Pathogenic Fungus Lomentospora prolificans (Formerly Scedosporium prolificans).</title>
        <authorList>
            <person name="Luo R."/>
            <person name="Zimin A."/>
            <person name="Workman R."/>
            <person name="Fan Y."/>
            <person name="Pertea G."/>
            <person name="Grossman N."/>
            <person name="Wear M.P."/>
            <person name="Jia B."/>
            <person name="Miller H."/>
            <person name="Casadevall A."/>
            <person name="Timp W."/>
            <person name="Zhang S.X."/>
            <person name="Salzberg S.L."/>
        </authorList>
    </citation>
    <scope>NUCLEOTIDE SEQUENCE [LARGE SCALE GENOMIC DNA]</scope>
    <source>
        <strain evidence="3 4">JHH-5317</strain>
    </source>
</reference>
<feature type="coiled-coil region" evidence="1">
    <location>
        <begin position="251"/>
        <end position="278"/>
    </location>
</feature>
<proteinExistence type="predicted"/>
<evidence type="ECO:0000313" key="4">
    <source>
        <dbReference type="Proteomes" id="UP000233524"/>
    </source>
</evidence>
<dbReference type="EMBL" id="NLAX01000010">
    <property type="protein sequence ID" value="PKS09783.1"/>
    <property type="molecule type" value="Genomic_DNA"/>
</dbReference>
<feature type="region of interest" description="Disordered" evidence="2">
    <location>
        <begin position="155"/>
        <end position="248"/>
    </location>
</feature>
<evidence type="ECO:0000256" key="2">
    <source>
        <dbReference type="SAM" id="MobiDB-lite"/>
    </source>
</evidence>
<feature type="region of interest" description="Disordered" evidence="2">
    <location>
        <begin position="447"/>
        <end position="483"/>
    </location>
</feature>
<keyword evidence="4" id="KW-1185">Reference proteome</keyword>
<dbReference type="OrthoDB" id="3595619at2759"/>
<evidence type="ECO:0000256" key="1">
    <source>
        <dbReference type="SAM" id="Coils"/>
    </source>
</evidence>
<dbReference type="Proteomes" id="UP000233524">
    <property type="component" value="Unassembled WGS sequence"/>
</dbReference>
<accession>A0A2N3NBH4</accession>
<dbReference type="InParanoid" id="A0A2N3NBH4"/>
<organism evidence="3 4">
    <name type="scientific">Lomentospora prolificans</name>
    <dbReference type="NCBI Taxonomy" id="41688"/>
    <lineage>
        <taxon>Eukaryota</taxon>
        <taxon>Fungi</taxon>
        <taxon>Dikarya</taxon>
        <taxon>Ascomycota</taxon>
        <taxon>Pezizomycotina</taxon>
        <taxon>Sordariomycetes</taxon>
        <taxon>Hypocreomycetidae</taxon>
        <taxon>Microascales</taxon>
        <taxon>Microascaceae</taxon>
        <taxon>Lomentospora</taxon>
    </lineage>
</organism>